<keyword evidence="1" id="KW-1133">Transmembrane helix</keyword>
<dbReference type="EMBL" id="LUTY01002888">
    <property type="protein sequence ID" value="OAD19230.1"/>
    <property type="molecule type" value="Genomic_DNA"/>
</dbReference>
<dbReference type="Proteomes" id="UP000076962">
    <property type="component" value="Unassembled WGS sequence"/>
</dbReference>
<protein>
    <submittedName>
        <fullName evidence="2">Uncharacterized protein</fullName>
    </submittedName>
</protein>
<accession>A0A176RU08</accession>
<keyword evidence="1" id="KW-0472">Membrane</keyword>
<proteinExistence type="predicted"/>
<evidence type="ECO:0000256" key="1">
    <source>
        <dbReference type="SAM" id="Phobius"/>
    </source>
</evidence>
<sequence>MSGCHFWGVIKTYFYAIFKFFFNFLISVQDKPTKTNDVGAILYGCPIHVIVPKYQVKLKKFYLYLQVL</sequence>
<comment type="caution">
    <text evidence="2">The sequence shown here is derived from an EMBL/GenBank/DDBJ whole genome shotgun (WGS) entry which is preliminary data.</text>
</comment>
<organism evidence="2 3">
    <name type="scientific">Candidatus Thiomargarita nelsonii</name>
    <dbReference type="NCBI Taxonomy" id="1003181"/>
    <lineage>
        <taxon>Bacteria</taxon>
        <taxon>Pseudomonadati</taxon>
        <taxon>Pseudomonadota</taxon>
        <taxon>Gammaproteobacteria</taxon>
        <taxon>Thiotrichales</taxon>
        <taxon>Thiotrichaceae</taxon>
        <taxon>Thiomargarita</taxon>
    </lineage>
</organism>
<reference evidence="2 3" key="1">
    <citation type="submission" date="2016-05" db="EMBL/GenBank/DDBJ databases">
        <title>Single-cell genome of chain-forming Candidatus Thiomargarita nelsonii and comparison to other large sulfur-oxidizing bacteria.</title>
        <authorList>
            <person name="Winkel M."/>
            <person name="Salman V."/>
            <person name="Woyke T."/>
            <person name="Schulz-Vogt H."/>
            <person name="Richter M."/>
            <person name="Flood B."/>
            <person name="Bailey J."/>
            <person name="Amann R."/>
            <person name="Mussmann M."/>
        </authorList>
    </citation>
    <scope>NUCLEOTIDE SEQUENCE [LARGE SCALE GENOMIC DNA]</scope>
    <source>
        <strain evidence="2 3">THI036</strain>
    </source>
</reference>
<name>A0A176RU08_9GAMM</name>
<keyword evidence="1" id="KW-0812">Transmembrane</keyword>
<dbReference type="AlphaFoldDB" id="A0A176RU08"/>
<keyword evidence="3" id="KW-1185">Reference proteome</keyword>
<evidence type="ECO:0000313" key="2">
    <source>
        <dbReference type="EMBL" id="OAD19230.1"/>
    </source>
</evidence>
<gene>
    <name evidence="2" type="ORF">THIOM_005148</name>
</gene>
<evidence type="ECO:0000313" key="3">
    <source>
        <dbReference type="Proteomes" id="UP000076962"/>
    </source>
</evidence>
<feature type="transmembrane region" description="Helical" evidence="1">
    <location>
        <begin position="6"/>
        <end position="26"/>
    </location>
</feature>